<dbReference type="Proteomes" id="UP000030745">
    <property type="component" value="Unassembled WGS sequence"/>
</dbReference>
<dbReference type="RefSeq" id="XP_012212543.1">
    <property type="nucleotide sequence ID" value="XM_012357153.1"/>
</dbReference>
<dbReference type="OMA" id="RTTMTRY"/>
<proteinExistence type="predicted"/>
<organism evidence="1 2">
    <name type="scientific">Saprolegnia parasitica (strain CBS 223.65)</name>
    <dbReference type="NCBI Taxonomy" id="695850"/>
    <lineage>
        <taxon>Eukaryota</taxon>
        <taxon>Sar</taxon>
        <taxon>Stramenopiles</taxon>
        <taxon>Oomycota</taxon>
        <taxon>Saprolegniomycetes</taxon>
        <taxon>Saprolegniales</taxon>
        <taxon>Saprolegniaceae</taxon>
        <taxon>Saprolegnia</taxon>
    </lineage>
</organism>
<dbReference type="GeneID" id="24139293"/>
<dbReference type="AlphaFoldDB" id="A0A067BJ43"/>
<accession>A0A067BJ43</accession>
<dbReference type="EMBL" id="KK583948">
    <property type="protein sequence ID" value="KDO16750.1"/>
    <property type="molecule type" value="Genomic_DNA"/>
</dbReference>
<dbReference type="SUPFAM" id="SSF51445">
    <property type="entry name" value="(Trans)glycosidases"/>
    <property type="match status" value="1"/>
</dbReference>
<reference evidence="1 2" key="1">
    <citation type="journal article" date="2013" name="PLoS Genet.">
        <title>Distinctive expansion of potential virulence genes in the genome of the oomycete fish pathogen Saprolegnia parasitica.</title>
        <authorList>
            <person name="Jiang R.H."/>
            <person name="de Bruijn I."/>
            <person name="Haas B.J."/>
            <person name="Belmonte R."/>
            <person name="Lobach L."/>
            <person name="Christie J."/>
            <person name="van den Ackerveken G."/>
            <person name="Bottin A."/>
            <person name="Bulone V."/>
            <person name="Diaz-Moreno S.M."/>
            <person name="Dumas B."/>
            <person name="Fan L."/>
            <person name="Gaulin E."/>
            <person name="Govers F."/>
            <person name="Grenville-Briggs L.J."/>
            <person name="Horner N.R."/>
            <person name="Levin J.Z."/>
            <person name="Mammella M."/>
            <person name="Meijer H.J."/>
            <person name="Morris P."/>
            <person name="Nusbaum C."/>
            <person name="Oome S."/>
            <person name="Phillips A.J."/>
            <person name="van Rooyen D."/>
            <person name="Rzeszutek E."/>
            <person name="Saraiva M."/>
            <person name="Secombes C.J."/>
            <person name="Seidl M.F."/>
            <person name="Snel B."/>
            <person name="Stassen J.H."/>
            <person name="Sykes S."/>
            <person name="Tripathy S."/>
            <person name="van den Berg H."/>
            <person name="Vega-Arreguin J.C."/>
            <person name="Wawra S."/>
            <person name="Young S.K."/>
            <person name="Zeng Q."/>
            <person name="Dieguez-Uribeondo J."/>
            <person name="Russ C."/>
            <person name="Tyler B.M."/>
            <person name="van West P."/>
        </authorList>
    </citation>
    <scope>NUCLEOTIDE SEQUENCE [LARGE SCALE GENOMIC DNA]</scope>
    <source>
        <strain evidence="1 2">CBS 223.65</strain>
    </source>
</reference>
<name>A0A067BJ43_SAPPC</name>
<evidence type="ECO:0000313" key="1">
    <source>
        <dbReference type="EMBL" id="KDO16750.1"/>
    </source>
</evidence>
<evidence type="ECO:0008006" key="3">
    <source>
        <dbReference type="Google" id="ProtNLM"/>
    </source>
</evidence>
<dbReference type="Gene3D" id="3.20.20.80">
    <property type="entry name" value="Glycosidases"/>
    <property type="match status" value="1"/>
</dbReference>
<feature type="non-terminal residue" evidence="1">
    <location>
        <position position="1"/>
    </location>
</feature>
<dbReference type="VEuPathDB" id="FungiDB:SPRG_17763"/>
<protein>
    <recommendedName>
        <fullName evidence="3">Glycoside hydrolase family 5 domain-containing protein</fullName>
    </recommendedName>
</protein>
<dbReference type="OrthoDB" id="1887033at2759"/>
<keyword evidence="2" id="KW-1185">Reference proteome</keyword>
<gene>
    <name evidence="1" type="ORF">SPRG_17763</name>
</gene>
<dbReference type="KEGG" id="spar:SPRG_17763"/>
<evidence type="ECO:0000313" key="2">
    <source>
        <dbReference type="Proteomes" id="UP000030745"/>
    </source>
</evidence>
<sequence>WIANDITLWQSMRPTPVFVGEWSLASATGITGHLANRTTMTRYANRALQAMNNAKAGWTYWSWKIDYIESGQPNGWNMQYLLRSGVFNLTTY</sequence>
<dbReference type="InterPro" id="IPR017853">
    <property type="entry name" value="GH"/>
</dbReference>